<evidence type="ECO:0000256" key="1">
    <source>
        <dbReference type="SAM" id="Phobius"/>
    </source>
</evidence>
<gene>
    <name evidence="3" type="ORF">DM82_6008</name>
</gene>
<dbReference type="KEGG" id="bok:DM82_6008"/>
<protein>
    <submittedName>
        <fullName evidence="3">Acyltransferase family protein</fullName>
    </submittedName>
</protein>
<dbReference type="GO" id="GO:0016747">
    <property type="term" value="F:acyltransferase activity, transferring groups other than amino-acyl groups"/>
    <property type="evidence" value="ECO:0007669"/>
    <property type="project" value="InterPro"/>
</dbReference>
<feature type="transmembrane region" description="Helical" evidence="1">
    <location>
        <begin position="96"/>
        <end position="117"/>
    </location>
</feature>
<dbReference type="InterPro" id="IPR050879">
    <property type="entry name" value="Acyltransferase_3"/>
</dbReference>
<evidence type="ECO:0000259" key="2">
    <source>
        <dbReference type="Pfam" id="PF01757"/>
    </source>
</evidence>
<feature type="transmembrane region" description="Helical" evidence="1">
    <location>
        <begin position="122"/>
        <end position="137"/>
    </location>
</feature>
<keyword evidence="1" id="KW-0472">Membrane</keyword>
<organism evidence="3 4">
    <name type="scientific">Burkholderia oklahomensis</name>
    <dbReference type="NCBI Taxonomy" id="342113"/>
    <lineage>
        <taxon>Bacteria</taxon>
        <taxon>Pseudomonadati</taxon>
        <taxon>Pseudomonadota</taxon>
        <taxon>Betaproteobacteria</taxon>
        <taxon>Burkholderiales</taxon>
        <taxon>Burkholderiaceae</taxon>
        <taxon>Burkholderia</taxon>
        <taxon>pseudomallei group</taxon>
    </lineage>
</organism>
<accession>A0AAI8BEA4</accession>
<dbReference type="AlphaFoldDB" id="A0AAI8BEA4"/>
<keyword evidence="4" id="KW-1185">Reference proteome</keyword>
<keyword evidence="3" id="KW-0808">Transferase</keyword>
<feature type="transmembrane region" description="Helical" evidence="1">
    <location>
        <begin position="279"/>
        <end position="298"/>
    </location>
</feature>
<keyword evidence="1" id="KW-1133">Transmembrane helix</keyword>
<name>A0AAI8BEA4_9BURK</name>
<dbReference type="Pfam" id="PF01757">
    <property type="entry name" value="Acyl_transf_3"/>
    <property type="match status" value="1"/>
</dbReference>
<dbReference type="Proteomes" id="UP000029424">
    <property type="component" value="Chromosome 2"/>
</dbReference>
<feature type="transmembrane region" description="Helical" evidence="1">
    <location>
        <begin position="166"/>
        <end position="183"/>
    </location>
</feature>
<reference evidence="3 4" key="1">
    <citation type="submission" date="2014-06" db="EMBL/GenBank/DDBJ databases">
        <authorList>
            <person name="Bishop-Lilly K.A."/>
            <person name="Broomall S.M."/>
            <person name="Chain P.S."/>
            <person name="Chertkov O."/>
            <person name="Coyne S.R."/>
            <person name="Daligault H.E."/>
            <person name="Davenport K.W."/>
            <person name="Erkkila T."/>
            <person name="Frey K.G."/>
            <person name="Gibbons H.S."/>
            <person name="Gu W."/>
            <person name="Jaissle J."/>
            <person name="Johnson S.L."/>
            <person name="Koroleva G.I."/>
            <person name="Ladner J.T."/>
            <person name="Lo C.-C."/>
            <person name="Minogue T.D."/>
            <person name="Munk C."/>
            <person name="Palacios G.F."/>
            <person name="Redden C.L."/>
            <person name="Rosenzweig C.N."/>
            <person name="Scholz M.B."/>
            <person name="Teshima H."/>
            <person name="Xu Y."/>
        </authorList>
    </citation>
    <scope>NUCLEOTIDE SEQUENCE [LARGE SCALE GENOMIC DNA]</scope>
    <source>
        <strain evidence="3 4">EO147</strain>
    </source>
</reference>
<feature type="domain" description="Acyltransferase 3" evidence="2">
    <location>
        <begin position="1"/>
        <end position="299"/>
    </location>
</feature>
<evidence type="ECO:0000313" key="4">
    <source>
        <dbReference type="Proteomes" id="UP000029424"/>
    </source>
</evidence>
<sequence length="331" mass="35794">MSGYVLTTKFFTTGEVSAVQSAAAKRYIRLVLPSFASVFLAWVLWRSGAIYTSHASEIGVAGWVSSLYVDRFTFADVFTNGLVGAPLFAHTALNPALWTIQVELIGSIILFAIIALFGKRPIFLFLWFLFFANVLGFQSPNALFYISFLAGAILNVAQPWLARNQAASIIAILLGLFGVAYNQQHTFDLLRAVPLPSFKPLGPDFNENPDLLWRTAGSILLVAGVIGSRSFSRILGSRIPVFLGKISFSVYVIHVPLLMSVGLRAAAAAQSTGLKYGQSVAFAFVSYMVAVIGGAMLFERWADAPSIRLADRVAKKTAGAEKLQGQSIAQG</sequence>
<evidence type="ECO:0000313" key="3">
    <source>
        <dbReference type="EMBL" id="AIO70521.1"/>
    </source>
</evidence>
<dbReference type="InterPro" id="IPR002656">
    <property type="entry name" value="Acyl_transf_3_dom"/>
</dbReference>
<dbReference type="PANTHER" id="PTHR23028">
    <property type="entry name" value="ACETYLTRANSFERASE"/>
    <property type="match status" value="1"/>
</dbReference>
<keyword evidence="3" id="KW-0012">Acyltransferase</keyword>
<feature type="transmembrane region" description="Helical" evidence="1">
    <location>
        <begin position="248"/>
        <end position="267"/>
    </location>
</feature>
<dbReference type="EMBL" id="CP008727">
    <property type="protein sequence ID" value="AIO70521.1"/>
    <property type="molecule type" value="Genomic_DNA"/>
</dbReference>
<dbReference type="PANTHER" id="PTHR23028:SF134">
    <property type="entry name" value="PUTATIVE (AFU_ORTHOLOGUE AFUA_4G08520)-RELATED"/>
    <property type="match status" value="1"/>
</dbReference>
<feature type="transmembrane region" description="Helical" evidence="1">
    <location>
        <begin position="27"/>
        <end position="45"/>
    </location>
</feature>
<proteinExistence type="predicted"/>
<keyword evidence="1" id="KW-0812">Transmembrane</keyword>